<dbReference type="EMBL" id="RPEM01000003">
    <property type="protein sequence ID" value="TGD44176.1"/>
    <property type="molecule type" value="Genomic_DNA"/>
</dbReference>
<evidence type="ECO:0000313" key="8">
    <source>
        <dbReference type="Proteomes" id="UP000297741"/>
    </source>
</evidence>
<keyword evidence="2 4" id="KW-0479">Metal-binding</keyword>
<dbReference type="InterPro" id="IPR036909">
    <property type="entry name" value="Cyt_c-like_dom_sf"/>
</dbReference>
<dbReference type="PROSITE" id="PS51007">
    <property type="entry name" value="CYTC"/>
    <property type="match status" value="1"/>
</dbReference>
<dbReference type="InterPro" id="IPR051459">
    <property type="entry name" value="Cytochrome_c-type_DH"/>
</dbReference>
<gene>
    <name evidence="7" type="ORF">EEB11_05615</name>
</gene>
<feature type="signal peptide" evidence="5">
    <location>
        <begin position="1"/>
        <end position="44"/>
    </location>
</feature>
<dbReference type="PANTHER" id="PTHR35008">
    <property type="entry name" value="BLL4482 PROTEIN-RELATED"/>
    <property type="match status" value="1"/>
</dbReference>
<dbReference type="PANTHER" id="PTHR35008:SF4">
    <property type="entry name" value="BLL4482 PROTEIN"/>
    <property type="match status" value="1"/>
</dbReference>
<evidence type="ECO:0000256" key="5">
    <source>
        <dbReference type="SAM" id="SignalP"/>
    </source>
</evidence>
<protein>
    <submittedName>
        <fullName evidence="7">Cytochrome c</fullName>
    </submittedName>
</protein>
<comment type="caution">
    <text evidence="7">The sequence shown here is derived from an EMBL/GenBank/DDBJ whole genome shotgun (WGS) entry which is preliminary data.</text>
</comment>
<dbReference type="Proteomes" id="UP000297741">
    <property type="component" value="Unassembled WGS sequence"/>
</dbReference>
<evidence type="ECO:0000313" key="7">
    <source>
        <dbReference type="EMBL" id="TGD44176.1"/>
    </source>
</evidence>
<accession>A0ABY2KSX0</accession>
<dbReference type="Gene3D" id="1.10.760.10">
    <property type="entry name" value="Cytochrome c-like domain"/>
    <property type="match status" value="1"/>
</dbReference>
<keyword evidence="8" id="KW-1185">Reference proteome</keyword>
<keyword evidence="5" id="KW-0732">Signal</keyword>
<dbReference type="Pfam" id="PF13442">
    <property type="entry name" value="Cytochrome_CBB3"/>
    <property type="match status" value="1"/>
</dbReference>
<evidence type="ECO:0000256" key="2">
    <source>
        <dbReference type="ARBA" id="ARBA00022723"/>
    </source>
</evidence>
<evidence type="ECO:0000259" key="6">
    <source>
        <dbReference type="PROSITE" id="PS51007"/>
    </source>
</evidence>
<reference evidence="7 8" key="1">
    <citation type="submission" date="2018-11" db="EMBL/GenBank/DDBJ databases">
        <title>Tabrizicola sp. isolated from sediment of alpine lake.</title>
        <authorList>
            <person name="Liu Z."/>
        </authorList>
    </citation>
    <scope>NUCLEOTIDE SEQUENCE [LARGE SCALE GENOMIC DNA]</scope>
    <source>
        <strain evidence="7 8">DRYC-M-16</strain>
    </source>
</reference>
<feature type="domain" description="Cytochrome c" evidence="6">
    <location>
        <begin position="73"/>
        <end position="152"/>
    </location>
</feature>
<dbReference type="SUPFAM" id="SSF46626">
    <property type="entry name" value="Cytochrome c"/>
    <property type="match status" value="1"/>
</dbReference>
<sequence length="174" mass="17981">MAGRGAAVGAGCDQASGSKGECVMLRTILCTGVFLCLAVTNATAQDSAPTAQPQPGAALDALLQRFSESPDHFTQTDGAALYQTTCQACHMEDGTGDAGAGAHPPLAGNPKLNSRHFLAGVILTGYHGMPRFGPMMSDAQVAAVTNYVRTHFGNDYPDPITPAEVAHLRPPGED</sequence>
<keyword evidence="1 4" id="KW-0349">Heme</keyword>
<proteinExistence type="predicted"/>
<dbReference type="InterPro" id="IPR009056">
    <property type="entry name" value="Cyt_c-like_dom"/>
</dbReference>
<organism evidence="7 8">
    <name type="scientific">Pseudotabrizicola sediminis</name>
    <dbReference type="NCBI Taxonomy" id="2486418"/>
    <lineage>
        <taxon>Bacteria</taxon>
        <taxon>Pseudomonadati</taxon>
        <taxon>Pseudomonadota</taxon>
        <taxon>Alphaproteobacteria</taxon>
        <taxon>Rhodobacterales</taxon>
        <taxon>Paracoccaceae</taxon>
        <taxon>Pseudotabrizicola</taxon>
    </lineage>
</organism>
<keyword evidence="3 4" id="KW-0408">Iron</keyword>
<evidence type="ECO:0000256" key="1">
    <source>
        <dbReference type="ARBA" id="ARBA00022617"/>
    </source>
</evidence>
<name>A0ABY2KSX0_9RHOB</name>
<evidence type="ECO:0000256" key="4">
    <source>
        <dbReference type="PROSITE-ProRule" id="PRU00433"/>
    </source>
</evidence>
<evidence type="ECO:0000256" key="3">
    <source>
        <dbReference type="ARBA" id="ARBA00023004"/>
    </source>
</evidence>
<feature type="chain" id="PRO_5045974505" evidence="5">
    <location>
        <begin position="45"/>
        <end position="174"/>
    </location>
</feature>